<keyword evidence="1" id="KW-0812">Transmembrane</keyword>
<dbReference type="AlphaFoldDB" id="A0A2H0TZQ4"/>
<dbReference type="Proteomes" id="UP000230852">
    <property type="component" value="Unassembled WGS sequence"/>
</dbReference>
<keyword evidence="1" id="KW-0472">Membrane</keyword>
<feature type="transmembrane region" description="Helical" evidence="1">
    <location>
        <begin position="53"/>
        <end position="70"/>
    </location>
</feature>
<sequence length="168" mass="20019">MPKKLEENLNIGEVLHEWSIPEYEQHERNRAWYIIMGVIGVSLIVYSLLSANFLFSLILILFIIIIFLQSHQEPIIIPFRITDLGVIVNDRFYLYSELNEFYIIYNPGDELKMLYVETVGNFTPRLRVPLMDNDPNEIRITLRSFIDENLEKEEEPFSDMIARKWRIH</sequence>
<evidence type="ECO:0000256" key="1">
    <source>
        <dbReference type="SAM" id="Phobius"/>
    </source>
</evidence>
<gene>
    <name evidence="2" type="ORF">COU28_00130</name>
</gene>
<proteinExistence type="predicted"/>
<keyword evidence="1" id="KW-1133">Transmembrane helix</keyword>
<accession>A0A2H0TZQ4</accession>
<organism evidence="2 3">
    <name type="scientific">Candidatus Magasanikbacteria bacterium CG10_big_fil_rev_8_21_14_0_10_36_16</name>
    <dbReference type="NCBI Taxonomy" id="1974645"/>
    <lineage>
        <taxon>Bacteria</taxon>
        <taxon>Candidatus Magasanikiibacteriota</taxon>
    </lineage>
</organism>
<evidence type="ECO:0008006" key="4">
    <source>
        <dbReference type="Google" id="ProtNLM"/>
    </source>
</evidence>
<reference evidence="3" key="1">
    <citation type="submission" date="2017-09" db="EMBL/GenBank/DDBJ databases">
        <title>Depth-based differentiation of microbial function through sediment-hosted aquifers and enrichment of novel symbionts in the deep terrestrial subsurface.</title>
        <authorList>
            <person name="Probst A.J."/>
            <person name="Ladd B."/>
            <person name="Jarett J.K."/>
            <person name="Geller-Mcgrath D.E."/>
            <person name="Sieber C.M.K."/>
            <person name="Emerson J.B."/>
            <person name="Anantharaman K."/>
            <person name="Thomas B.C."/>
            <person name="Malmstrom R."/>
            <person name="Stieglmeier M."/>
            <person name="Klingl A."/>
            <person name="Woyke T."/>
            <person name="Ryan C.M."/>
            <person name="Banfield J.F."/>
        </authorList>
    </citation>
    <scope>NUCLEOTIDE SEQUENCE [LARGE SCALE GENOMIC DNA]</scope>
</reference>
<evidence type="ECO:0000313" key="2">
    <source>
        <dbReference type="EMBL" id="PIR78711.1"/>
    </source>
</evidence>
<comment type="caution">
    <text evidence="2">The sequence shown here is derived from an EMBL/GenBank/DDBJ whole genome shotgun (WGS) entry which is preliminary data.</text>
</comment>
<protein>
    <recommendedName>
        <fullName evidence="4">DUF5673 domain-containing protein</fullName>
    </recommendedName>
</protein>
<dbReference type="EMBL" id="PFBU01000004">
    <property type="protein sequence ID" value="PIR78711.1"/>
    <property type="molecule type" value="Genomic_DNA"/>
</dbReference>
<name>A0A2H0TZQ4_9BACT</name>
<evidence type="ECO:0000313" key="3">
    <source>
        <dbReference type="Proteomes" id="UP000230852"/>
    </source>
</evidence>